<protein>
    <submittedName>
        <fullName evidence="2">Uncharacterized protein</fullName>
    </submittedName>
</protein>
<organism evidence="2 3">
    <name type="scientific">Roseicella frigidaeris</name>
    <dbReference type="NCBI Taxonomy" id="2230885"/>
    <lineage>
        <taxon>Bacteria</taxon>
        <taxon>Pseudomonadati</taxon>
        <taxon>Pseudomonadota</taxon>
        <taxon>Alphaproteobacteria</taxon>
        <taxon>Acetobacterales</taxon>
        <taxon>Roseomonadaceae</taxon>
        <taxon>Roseicella</taxon>
    </lineage>
</organism>
<keyword evidence="3" id="KW-1185">Reference proteome</keyword>
<feature type="compositionally biased region" description="Low complexity" evidence="1">
    <location>
        <begin position="23"/>
        <end position="43"/>
    </location>
</feature>
<comment type="caution">
    <text evidence="2">The sequence shown here is derived from an EMBL/GenBank/DDBJ whole genome shotgun (WGS) entry which is preliminary data.</text>
</comment>
<accession>A0A327M8C9</accession>
<dbReference type="Proteomes" id="UP000249065">
    <property type="component" value="Unassembled WGS sequence"/>
</dbReference>
<reference evidence="3" key="1">
    <citation type="submission" date="2018-06" db="EMBL/GenBank/DDBJ databases">
        <authorList>
            <person name="Khan S.A."/>
        </authorList>
    </citation>
    <scope>NUCLEOTIDE SEQUENCE [LARGE SCALE GENOMIC DNA]</scope>
    <source>
        <strain evidence="3">DB-1506</strain>
    </source>
</reference>
<evidence type="ECO:0000256" key="1">
    <source>
        <dbReference type="SAM" id="MobiDB-lite"/>
    </source>
</evidence>
<proteinExistence type="predicted"/>
<gene>
    <name evidence="2" type="ORF">DOO78_11550</name>
</gene>
<sequence length="76" mass="8452">MSPAPERCPACRAELTDRAGSPALRHLAPSARRSRARSLSDAAGDPVWECPDCGHRWDRQHGRTGTAQGRRREPRH</sequence>
<dbReference type="RefSeq" id="WP_111469922.1">
    <property type="nucleotide sequence ID" value="NZ_QLIX01000007.1"/>
</dbReference>
<feature type="compositionally biased region" description="Basic and acidic residues" evidence="1">
    <location>
        <begin position="52"/>
        <end position="61"/>
    </location>
</feature>
<evidence type="ECO:0000313" key="2">
    <source>
        <dbReference type="EMBL" id="RAI58715.1"/>
    </source>
</evidence>
<dbReference type="EMBL" id="QLIX01000007">
    <property type="protein sequence ID" value="RAI58715.1"/>
    <property type="molecule type" value="Genomic_DNA"/>
</dbReference>
<dbReference type="AlphaFoldDB" id="A0A327M8C9"/>
<feature type="region of interest" description="Disordered" evidence="1">
    <location>
        <begin position="22"/>
        <end position="76"/>
    </location>
</feature>
<dbReference type="OrthoDB" id="1356317at28211"/>
<evidence type="ECO:0000313" key="3">
    <source>
        <dbReference type="Proteomes" id="UP000249065"/>
    </source>
</evidence>
<name>A0A327M8C9_9PROT</name>